<evidence type="ECO:0000256" key="6">
    <source>
        <dbReference type="SAM" id="Phobius"/>
    </source>
</evidence>
<evidence type="ECO:0008006" key="9">
    <source>
        <dbReference type="Google" id="ProtNLM"/>
    </source>
</evidence>
<keyword evidence="8" id="KW-1185">Reference proteome</keyword>
<dbReference type="GO" id="GO:0005886">
    <property type="term" value="C:plasma membrane"/>
    <property type="evidence" value="ECO:0007669"/>
    <property type="project" value="UniProtKB-SubCell"/>
</dbReference>
<reference evidence="7" key="1">
    <citation type="submission" date="2021-01" db="EMBL/GenBank/DDBJ databases">
        <title>Whole genome shotgun sequence of Rugosimonospora africana NBRC 104875.</title>
        <authorList>
            <person name="Komaki H."/>
            <person name="Tamura T."/>
        </authorList>
    </citation>
    <scope>NUCLEOTIDE SEQUENCE</scope>
    <source>
        <strain evidence="7">NBRC 104875</strain>
    </source>
</reference>
<dbReference type="PANTHER" id="PTHR30086:SF20">
    <property type="entry name" value="ARGININE EXPORTER PROTEIN ARGO-RELATED"/>
    <property type="match status" value="1"/>
</dbReference>
<keyword evidence="2" id="KW-1003">Cell membrane</keyword>
<feature type="transmembrane region" description="Helical" evidence="6">
    <location>
        <begin position="6"/>
        <end position="29"/>
    </location>
</feature>
<proteinExistence type="predicted"/>
<sequence length="135" mass="14199">MIDPHRLAAFCAMSLLLSAIPGPSVLFVVGRALAHGRRVALASVFGNALGGYVLVIAVALGVGSVVARSVVVFNVIRIAGALYLILLGVQAIRGRRGSVAADRLVRVVTRRQTRRAGLVVSAARAEVRGGPWHVW</sequence>
<dbReference type="Proteomes" id="UP000642748">
    <property type="component" value="Unassembled WGS sequence"/>
</dbReference>
<evidence type="ECO:0000313" key="8">
    <source>
        <dbReference type="Proteomes" id="UP000642748"/>
    </source>
</evidence>
<accession>A0A8J3VQA1</accession>
<keyword evidence="4 6" id="KW-1133">Transmembrane helix</keyword>
<comment type="caution">
    <text evidence="7">The sequence shown here is derived from an EMBL/GenBank/DDBJ whole genome shotgun (WGS) entry which is preliminary data.</text>
</comment>
<keyword evidence="5 6" id="KW-0472">Membrane</keyword>
<keyword evidence="3 6" id="KW-0812">Transmembrane</keyword>
<dbReference type="InterPro" id="IPR001123">
    <property type="entry name" value="LeuE-type"/>
</dbReference>
<dbReference type="GO" id="GO:0015171">
    <property type="term" value="F:amino acid transmembrane transporter activity"/>
    <property type="evidence" value="ECO:0007669"/>
    <property type="project" value="TreeGrafter"/>
</dbReference>
<protein>
    <recommendedName>
        <fullName evidence="9">LysE type translocator</fullName>
    </recommendedName>
</protein>
<comment type="subcellular location">
    <subcellularLocation>
        <location evidence="1">Cell membrane</location>
        <topology evidence="1">Multi-pass membrane protein</topology>
    </subcellularLocation>
</comment>
<feature type="transmembrane region" description="Helical" evidence="6">
    <location>
        <begin position="71"/>
        <end position="89"/>
    </location>
</feature>
<dbReference type="AlphaFoldDB" id="A0A8J3VQA1"/>
<evidence type="ECO:0000256" key="1">
    <source>
        <dbReference type="ARBA" id="ARBA00004651"/>
    </source>
</evidence>
<dbReference type="Pfam" id="PF01810">
    <property type="entry name" value="LysE"/>
    <property type="match status" value="1"/>
</dbReference>
<organism evidence="7 8">
    <name type="scientific">Rugosimonospora africana</name>
    <dbReference type="NCBI Taxonomy" id="556532"/>
    <lineage>
        <taxon>Bacteria</taxon>
        <taxon>Bacillati</taxon>
        <taxon>Actinomycetota</taxon>
        <taxon>Actinomycetes</taxon>
        <taxon>Micromonosporales</taxon>
        <taxon>Micromonosporaceae</taxon>
        <taxon>Rugosimonospora</taxon>
    </lineage>
</organism>
<dbReference type="PANTHER" id="PTHR30086">
    <property type="entry name" value="ARGININE EXPORTER PROTEIN ARGO"/>
    <property type="match status" value="1"/>
</dbReference>
<dbReference type="EMBL" id="BONZ01000030">
    <property type="protein sequence ID" value="GIH14920.1"/>
    <property type="molecule type" value="Genomic_DNA"/>
</dbReference>
<evidence type="ECO:0000256" key="2">
    <source>
        <dbReference type="ARBA" id="ARBA00022475"/>
    </source>
</evidence>
<evidence type="ECO:0000313" key="7">
    <source>
        <dbReference type="EMBL" id="GIH14920.1"/>
    </source>
</evidence>
<name>A0A8J3VQA1_9ACTN</name>
<feature type="transmembrane region" description="Helical" evidence="6">
    <location>
        <begin position="41"/>
        <end position="65"/>
    </location>
</feature>
<evidence type="ECO:0000256" key="4">
    <source>
        <dbReference type="ARBA" id="ARBA00022989"/>
    </source>
</evidence>
<evidence type="ECO:0000256" key="5">
    <source>
        <dbReference type="ARBA" id="ARBA00023136"/>
    </source>
</evidence>
<evidence type="ECO:0000256" key="3">
    <source>
        <dbReference type="ARBA" id="ARBA00022692"/>
    </source>
</evidence>
<gene>
    <name evidence="7" type="ORF">Raf01_30920</name>
</gene>